<dbReference type="GO" id="GO:0003723">
    <property type="term" value="F:RNA binding"/>
    <property type="evidence" value="ECO:0007669"/>
    <property type="project" value="InterPro"/>
</dbReference>
<sequence length="128" mass="14143">MMLNLKNVFLFSLAALSAAQPTIQSRAQVKELNCDGTHWSKDQINHSKQQARNLENDGFAYPKPFGNKDGKGNNIFNAKGQLWEFPLTDPVWTNGVTPGTFRVIVKDNYDFVGVTNKDAGTGGTVHKC</sequence>
<dbReference type="GeneID" id="28849731"/>
<comment type="caution">
    <text evidence="7">The sequence shown here is derived from an EMBL/GenBank/DDBJ whole genome shotgun (WGS) entry which is preliminary data.</text>
</comment>
<gene>
    <name evidence="7" type="ORF">VFPPC_06756</name>
</gene>
<dbReference type="STRING" id="1380566.A0A179F652"/>
<name>A0A179F652_METCM</name>
<keyword evidence="8" id="KW-1185">Reference proteome</keyword>
<dbReference type="Gene3D" id="3.10.450.30">
    <property type="entry name" value="Microbial ribonucleases"/>
    <property type="match status" value="1"/>
</dbReference>
<dbReference type="RefSeq" id="XP_018138521.1">
    <property type="nucleotide sequence ID" value="XM_018285737.1"/>
</dbReference>
<dbReference type="SUPFAM" id="SSF53933">
    <property type="entry name" value="Microbial ribonucleases"/>
    <property type="match status" value="1"/>
</dbReference>
<dbReference type="GO" id="GO:0046589">
    <property type="term" value="F:ribonuclease T1 activity"/>
    <property type="evidence" value="ECO:0007669"/>
    <property type="project" value="UniProtKB-EC"/>
</dbReference>
<keyword evidence="1" id="KW-0540">Nuclease</keyword>
<dbReference type="GO" id="GO:0016787">
    <property type="term" value="F:hydrolase activity"/>
    <property type="evidence" value="ECO:0007669"/>
    <property type="project" value="UniProtKB-KW"/>
</dbReference>
<keyword evidence="6" id="KW-0732">Signal</keyword>
<evidence type="ECO:0000256" key="3">
    <source>
        <dbReference type="ARBA" id="ARBA00022801"/>
    </source>
</evidence>
<reference evidence="7 8" key="1">
    <citation type="journal article" date="2016" name="PLoS Pathog.">
        <title>Biosynthesis of antibiotic leucinostatins in bio-control fungus Purpureocillium lilacinum and their inhibition on phytophthora revealed by genome mining.</title>
        <authorList>
            <person name="Wang G."/>
            <person name="Liu Z."/>
            <person name="Lin R."/>
            <person name="Li E."/>
            <person name="Mao Z."/>
            <person name="Ling J."/>
            <person name="Yang Y."/>
            <person name="Yin W.B."/>
            <person name="Xie B."/>
        </authorList>
    </citation>
    <scope>NUCLEOTIDE SEQUENCE [LARGE SCALE GENOMIC DNA]</scope>
    <source>
        <strain evidence="7">170</strain>
    </source>
</reference>
<dbReference type="EMBL" id="LSBJ02000008">
    <property type="protein sequence ID" value="OAQ60643.1"/>
    <property type="molecule type" value="Genomic_DNA"/>
</dbReference>
<dbReference type="PANTHER" id="PTHR42104:SF2">
    <property type="entry name" value="GUANYL-SPECIFIC RIBONUCLEASE, PUTATIVE (AFU_ORTHOLOGUE AFUA_4G01200)-RELATED"/>
    <property type="match status" value="1"/>
</dbReference>
<proteinExistence type="predicted"/>
<keyword evidence="5" id="KW-0456">Lyase</keyword>
<evidence type="ECO:0000256" key="5">
    <source>
        <dbReference type="ARBA" id="ARBA00023239"/>
    </source>
</evidence>
<evidence type="ECO:0000313" key="7">
    <source>
        <dbReference type="EMBL" id="OAQ60643.1"/>
    </source>
</evidence>
<organism evidence="7 8">
    <name type="scientific">Pochonia chlamydosporia 170</name>
    <dbReference type="NCBI Taxonomy" id="1380566"/>
    <lineage>
        <taxon>Eukaryota</taxon>
        <taxon>Fungi</taxon>
        <taxon>Dikarya</taxon>
        <taxon>Ascomycota</taxon>
        <taxon>Pezizomycotina</taxon>
        <taxon>Sordariomycetes</taxon>
        <taxon>Hypocreomycetidae</taxon>
        <taxon>Hypocreales</taxon>
        <taxon>Clavicipitaceae</taxon>
        <taxon>Pochonia</taxon>
    </lineage>
</organism>
<dbReference type="PANTHER" id="PTHR42104">
    <property type="entry name" value="EXTRACELLULAR GUANYL-SPECIFIC RIBONUCLEASE RNTA (AFU_ORTHOLOGUE AFUA_4G03230)"/>
    <property type="match status" value="1"/>
</dbReference>
<keyword evidence="2" id="KW-0255">Endonuclease</keyword>
<dbReference type="AlphaFoldDB" id="A0A179F652"/>
<dbReference type="InterPro" id="IPR000026">
    <property type="entry name" value="N1-like"/>
</dbReference>
<evidence type="ECO:0000256" key="2">
    <source>
        <dbReference type="ARBA" id="ARBA00022759"/>
    </source>
</evidence>
<evidence type="ECO:0000313" key="8">
    <source>
        <dbReference type="Proteomes" id="UP000078397"/>
    </source>
</evidence>
<evidence type="ECO:0000256" key="6">
    <source>
        <dbReference type="SAM" id="SignalP"/>
    </source>
</evidence>
<protein>
    <submittedName>
        <fullName evidence="7">Ribonuclease domain-containing protein</fullName>
    </submittedName>
</protein>
<dbReference type="KEGG" id="pchm:VFPPC_06756"/>
<evidence type="ECO:0000256" key="4">
    <source>
        <dbReference type="ARBA" id="ARBA00023157"/>
    </source>
</evidence>
<feature type="signal peptide" evidence="6">
    <location>
        <begin position="1"/>
        <end position="19"/>
    </location>
</feature>
<keyword evidence="4" id="KW-1015">Disulfide bond</keyword>
<accession>A0A179F652</accession>
<dbReference type="OrthoDB" id="5425539at2759"/>
<dbReference type="Pfam" id="PF00545">
    <property type="entry name" value="Ribonuclease"/>
    <property type="match status" value="1"/>
</dbReference>
<evidence type="ECO:0000256" key="1">
    <source>
        <dbReference type="ARBA" id="ARBA00022722"/>
    </source>
</evidence>
<dbReference type="Proteomes" id="UP000078397">
    <property type="component" value="Unassembled WGS sequence"/>
</dbReference>
<keyword evidence="3" id="KW-0378">Hydrolase</keyword>
<feature type="chain" id="PRO_5008101284" evidence="6">
    <location>
        <begin position="20"/>
        <end position="128"/>
    </location>
</feature>
<dbReference type="InterPro" id="IPR016191">
    <property type="entry name" value="Ribonuclease/ribotoxin"/>
</dbReference>